<feature type="transmembrane region" description="Helical" evidence="7">
    <location>
        <begin position="174"/>
        <end position="194"/>
    </location>
</feature>
<feature type="transmembrane region" description="Helical" evidence="7">
    <location>
        <begin position="65"/>
        <end position="87"/>
    </location>
</feature>
<dbReference type="InterPro" id="IPR000620">
    <property type="entry name" value="EamA_dom"/>
</dbReference>
<evidence type="ECO:0000259" key="8">
    <source>
        <dbReference type="Pfam" id="PF00892"/>
    </source>
</evidence>
<dbReference type="RefSeq" id="WP_093668896.1">
    <property type="nucleotide sequence ID" value="NZ_FOOY01000003.1"/>
</dbReference>
<gene>
    <name evidence="9" type="ORF">SAMN02982927_00042</name>
</gene>
<comment type="similarity">
    <text evidence="2">Belongs to the EamA transporter family.</text>
</comment>
<comment type="subcellular location">
    <subcellularLocation>
        <location evidence="1">Cell membrane</location>
        <topology evidence="1">Multi-pass membrane protein</topology>
    </subcellularLocation>
</comment>
<keyword evidence="4 7" id="KW-0812">Transmembrane</keyword>
<proteinExistence type="inferred from homology"/>
<sequence>MNQQRADLMLVLVTAFWGSSYLFMKVGLDALNVFNLIALRFLVAFAITALIFFKWFRTVDRRTLIYSLVQSIMLLGVFVCIMFGMFSTSASKAGFLVSLTVIFVPLFHALIMRRMPEHRVTAGAIISLIGIFLLTGTASIKLGVGDLLCILGAMFNAGYIVLAGRMIKHVRTIAFSIWQMGFTGILALIISFLFEKPHLPGTSAAWISVLGLGILCSAAGYMMQTIAQRFTTSNHAGLIFTLEPVFAALFAYSFTGETLSARGYVGAGLVLLSIAVMEMNVHVLNQSAQKLRLAHFFQKKIKSIHKLPKKI</sequence>
<protein>
    <submittedName>
        <fullName evidence="9">Threonine/homoserine efflux transporter RhtA</fullName>
    </submittedName>
</protein>
<feature type="transmembrane region" description="Helical" evidence="7">
    <location>
        <begin position="144"/>
        <end position="162"/>
    </location>
</feature>
<keyword evidence="6 7" id="KW-0472">Membrane</keyword>
<dbReference type="STRING" id="269670.SAMN02982927_00042"/>
<evidence type="ECO:0000256" key="6">
    <source>
        <dbReference type="ARBA" id="ARBA00023136"/>
    </source>
</evidence>
<feature type="transmembrane region" description="Helical" evidence="7">
    <location>
        <begin position="120"/>
        <end position="138"/>
    </location>
</feature>
<reference evidence="10" key="1">
    <citation type="submission" date="2016-10" db="EMBL/GenBank/DDBJ databases">
        <authorList>
            <person name="Varghese N."/>
            <person name="Submissions S."/>
        </authorList>
    </citation>
    <scope>NUCLEOTIDE SEQUENCE [LARGE SCALE GENOMIC DNA]</scope>
    <source>
        <strain evidence="10">ATCC 700379</strain>
    </source>
</reference>
<evidence type="ECO:0000256" key="2">
    <source>
        <dbReference type="ARBA" id="ARBA00007362"/>
    </source>
</evidence>
<keyword evidence="3" id="KW-1003">Cell membrane</keyword>
<dbReference type="OrthoDB" id="9804865at2"/>
<feature type="transmembrane region" description="Helical" evidence="7">
    <location>
        <begin position="30"/>
        <end position="53"/>
    </location>
</feature>
<evidence type="ECO:0000256" key="3">
    <source>
        <dbReference type="ARBA" id="ARBA00022475"/>
    </source>
</evidence>
<feature type="transmembrane region" description="Helical" evidence="7">
    <location>
        <begin position="93"/>
        <end position="111"/>
    </location>
</feature>
<feature type="domain" description="EamA" evidence="8">
    <location>
        <begin position="145"/>
        <end position="277"/>
    </location>
</feature>
<organism evidence="9 10">
    <name type="scientific">Sporolactobacillus nakayamae</name>
    <dbReference type="NCBI Taxonomy" id="269670"/>
    <lineage>
        <taxon>Bacteria</taxon>
        <taxon>Bacillati</taxon>
        <taxon>Bacillota</taxon>
        <taxon>Bacilli</taxon>
        <taxon>Bacillales</taxon>
        <taxon>Sporolactobacillaceae</taxon>
        <taxon>Sporolactobacillus</taxon>
    </lineage>
</organism>
<evidence type="ECO:0000256" key="4">
    <source>
        <dbReference type="ARBA" id="ARBA00022692"/>
    </source>
</evidence>
<name>A0A1I2MT58_9BACL</name>
<evidence type="ECO:0000313" key="10">
    <source>
        <dbReference type="Proteomes" id="UP000198752"/>
    </source>
</evidence>
<dbReference type="GO" id="GO:0005886">
    <property type="term" value="C:plasma membrane"/>
    <property type="evidence" value="ECO:0007669"/>
    <property type="project" value="UniProtKB-SubCell"/>
</dbReference>
<accession>A0A1I2MT58</accession>
<evidence type="ECO:0000313" key="9">
    <source>
        <dbReference type="EMBL" id="SFF94070.1"/>
    </source>
</evidence>
<feature type="transmembrane region" description="Helical" evidence="7">
    <location>
        <begin position="7"/>
        <end position="24"/>
    </location>
</feature>
<evidence type="ECO:0000256" key="5">
    <source>
        <dbReference type="ARBA" id="ARBA00022989"/>
    </source>
</evidence>
<feature type="transmembrane region" description="Helical" evidence="7">
    <location>
        <begin position="261"/>
        <end position="283"/>
    </location>
</feature>
<keyword evidence="10" id="KW-1185">Reference proteome</keyword>
<dbReference type="AlphaFoldDB" id="A0A1I2MT58"/>
<feature type="transmembrane region" description="Helical" evidence="7">
    <location>
        <begin position="235"/>
        <end position="255"/>
    </location>
</feature>
<dbReference type="Pfam" id="PF00892">
    <property type="entry name" value="EamA"/>
    <property type="match status" value="2"/>
</dbReference>
<dbReference type="Proteomes" id="UP000198752">
    <property type="component" value="Unassembled WGS sequence"/>
</dbReference>
<dbReference type="EMBL" id="FOOY01000003">
    <property type="protein sequence ID" value="SFF94070.1"/>
    <property type="molecule type" value="Genomic_DNA"/>
</dbReference>
<dbReference type="InterPro" id="IPR051258">
    <property type="entry name" value="Diverse_Substrate_Transporter"/>
</dbReference>
<dbReference type="PANTHER" id="PTHR42920:SF5">
    <property type="entry name" value="EAMA DOMAIN-CONTAINING PROTEIN"/>
    <property type="match status" value="1"/>
</dbReference>
<dbReference type="SUPFAM" id="SSF103481">
    <property type="entry name" value="Multidrug resistance efflux transporter EmrE"/>
    <property type="match status" value="2"/>
</dbReference>
<feature type="domain" description="EamA" evidence="8">
    <location>
        <begin position="6"/>
        <end position="135"/>
    </location>
</feature>
<keyword evidence="5 7" id="KW-1133">Transmembrane helix</keyword>
<dbReference type="InterPro" id="IPR037185">
    <property type="entry name" value="EmrE-like"/>
</dbReference>
<evidence type="ECO:0000256" key="7">
    <source>
        <dbReference type="SAM" id="Phobius"/>
    </source>
</evidence>
<evidence type="ECO:0000256" key="1">
    <source>
        <dbReference type="ARBA" id="ARBA00004651"/>
    </source>
</evidence>
<dbReference type="PANTHER" id="PTHR42920">
    <property type="entry name" value="OS03G0707200 PROTEIN-RELATED"/>
    <property type="match status" value="1"/>
</dbReference>
<feature type="transmembrane region" description="Helical" evidence="7">
    <location>
        <begin position="206"/>
        <end position="223"/>
    </location>
</feature>